<dbReference type="RefSeq" id="XP_026685196.1">
    <property type="nucleotide sequence ID" value="XM_026829395.1"/>
</dbReference>
<dbReference type="GeneID" id="103517220"/>
<dbReference type="OMA" id="QNEFSIM"/>
<dbReference type="PANTHER" id="PTHR31296:SF1">
    <property type="entry name" value="MITOCHONDRIAL PROTEIN C2ORF69"/>
    <property type="match status" value="1"/>
</dbReference>
<dbReference type="GO" id="GO:0005739">
    <property type="term" value="C:mitochondrion"/>
    <property type="evidence" value="ECO:0007669"/>
    <property type="project" value="TreeGrafter"/>
</dbReference>
<accession>A0A3Q0J9T6</accession>
<dbReference type="AlphaFoldDB" id="A0A3Q0J9T6"/>
<keyword evidence="1" id="KW-1185">Reference proteome</keyword>
<proteinExistence type="predicted"/>
<gene>
    <name evidence="2" type="primary">LOC103517220</name>
</gene>
<dbReference type="Pfam" id="PF10561">
    <property type="entry name" value="C2orf69"/>
    <property type="match status" value="2"/>
</dbReference>
<reference evidence="2" key="1">
    <citation type="submission" date="2025-08" db="UniProtKB">
        <authorList>
            <consortium name="RefSeq"/>
        </authorList>
    </citation>
    <scope>IDENTIFICATION</scope>
</reference>
<protein>
    <submittedName>
        <fullName evidence="2">UPF0565 protein C2orf69 homolog</fullName>
    </submittedName>
</protein>
<dbReference type="KEGG" id="dci:103517220"/>
<dbReference type="PANTHER" id="PTHR31296">
    <property type="entry name" value="UPF0565 PROTEIN C2ORF69"/>
    <property type="match status" value="1"/>
</dbReference>
<name>A0A3Q0J9T6_DIACI</name>
<dbReference type="OrthoDB" id="419333at2759"/>
<organism evidence="1 2">
    <name type="scientific">Diaphorina citri</name>
    <name type="common">Asian citrus psyllid</name>
    <dbReference type="NCBI Taxonomy" id="121845"/>
    <lineage>
        <taxon>Eukaryota</taxon>
        <taxon>Metazoa</taxon>
        <taxon>Ecdysozoa</taxon>
        <taxon>Arthropoda</taxon>
        <taxon>Hexapoda</taxon>
        <taxon>Insecta</taxon>
        <taxon>Pterygota</taxon>
        <taxon>Neoptera</taxon>
        <taxon>Paraneoptera</taxon>
        <taxon>Hemiptera</taxon>
        <taxon>Sternorrhyncha</taxon>
        <taxon>Psylloidea</taxon>
        <taxon>Psyllidae</taxon>
        <taxon>Diaphorininae</taxon>
        <taxon>Diaphorina</taxon>
    </lineage>
</organism>
<dbReference type="InterPro" id="IPR018881">
    <property type="entry name" value="C2orf69_mit"/>
</dbReference>
<dbReference type="STRING" id="121845.A0A3Q0J9T6"/>
<dbReference type="Proteomes" id="UP000079169">
    <property type="component" value="Unplaced"/>
</dbReference>
<sequence length="186" mass="20938">MELKTYACYDNFVSSNKLGIPNLTSSHCHDTINHLDKLLQSVAQRTEVSSITRCKLTLVGFSKGCVVLNALLYSMFSHPSHPFLSSISDMVWLDGGHGGNTNTWVTDHSILENFTKLGIGVSIFVSPYQVSDVRRPWIHQEEQKFHETLRHLGVSTMKRKLLAQDLPVSLKSHFLLLKLAVQARFS</sequence>
<evidence type="ECO:0000313" key="1">
    <source>
        <dbReference type="Proteomes" id="UP000079169"/>
    </source>
</evidence>
<evidence type="ECO:0000313" key="2">
    <source>
        <dbReference type="RefSeq" id="XP_026685196.1"/>
    </source>
</evidence>
<dbReference type="PaxDb" id="121845-A0A3Q0J9T6"/>